<dbReference type="Gene3D" id="1.10.357.10">
    <property type="entry name" value="Tetracycline Repressor, domain 2"/>
    <property type="match status" value="1"/>
</dbReference>
<dbReference type="EMBL" id="CP019343">
    <property type="protein sequence ID" value="ARN76061.1"/>
    <property type="molecule type" value="Genomic_DNA"/>
</dbReference>
<dbReference type="SUPFAM" id="SSF46689">
    <property type="entry name" value="Homeodomain-like"/>
    <property type="match status" value="1"/>
</dbReference>
<organism evidence="1 2">
    <name type="scientific">Oceanicoccus sagamiensis</name>
    <dbReference type="NCBI Taxonomy" id="716816"/>
    <lineage>
        <taxon>Bacteria</taxon>
        <taxon>Pseudomonadati</taxon>
        <taxon>Pseudomonadota</taxon>
        <taxon>Gammaproteobacteria</taxon>
        <taxon>Cellvibrionales</taxon>
        <taxon>Spongiibacteraceae</taxon>
        <taxon>Oceanicoccus</taxon>
    </lineage>
</organism>
<proteinExistence type="predicted"/>
<dbReference type="OrthoDB" id="8982136at2"/>
<gene>
    <name evidence="1" type="ORF">BST96_19345</name>
</gene>
<name>A0A1X9NFV7_9GAMM</name>
<dbReference type="Proteomes" id="UP000193450">
    <property type="component" value="Chromosome"/>
</dbReference>
<evidence type="ECO:0008006" key="3">
    <source>
        <dbReference type="Google" id="ProtNLM"/>
    </source>
</evidence>
<dbReference type="AlphaFoldDB" id="A0A1X9NFV7"/>
<evidence type="ECO:0000313" key="1">
    <source>
        <dbReference type="EMBL" id="ARN76061.1"/>
    </source>
</evidence>
<dbReference type="RefSeq" id="WP_085760261.1">
    <property type="nucleotide sequence ID" value="NZ_CP019343.1"/>
</dbReference>
<dbReference type="KEGG" id="osg:BST96_19345"/>
<dbReference type="InterPro" id="IPR009057">
    <property type="entry name" value="Homeodomain-like_sf"/>
</dbReference>
<reference evidence="1 2" key="1">
    <citation type="submission" date="2016-11" db="EMBL/GenBank/DDBJ databases">
        <title>Trade-off between light-utilization and light-protection in marine flavobacteria.</title>
        <authorList>
            <person name="Kumagai Y."/>
        </authorList>
    </citation>
    <scope>NUCLEOTIDE SEQUENCE [LARGE SCALE GENOMIC DNA]</scope>
    <source>
        <strain evidence="1 2">NBRC 107125</strain>
    </source>
</reference>
<accession>A0A1X9NFV7</accession>
<evidence type="ECO:0000313" key="2">
    <source>
        <dbReference type="Proteomes" id="UP000193450"/>
    </source>
</evidence>
<keyword evidence="2" id="KW-1185">Reference proteome</keyword>
<sequence>MSTIVSISNANKSRESQETRQKIVAAVIQLITDGGLEAASPQRISKLAGVSLGAVQNFGNRTQLLDAVFLYGHEKYLSLVDHEELLQGTLHERVQLYVTMSWQHYQSDLYLAVLEILLATRSSRDASTYLQLAPELGEHHRAQVRKIFPECSLDDRNLMEVMRSTHLFLTGLAIDKLLEPDLPNLGGYLRRVVASMKGMIQDQDS</sequence>
<protein>
    <recommendedName>
        <fullName evidence="3">HTH tetR-type domain-containing protein</fullName>
    </recommendedName>
</protein>